<gene>
    <name evidence="2" type="ORF">DPMN_023001</name>
</gene>
<evidence type="ECO:0000256" key="1">
    <source>
        <dbReference type="SAM" id="Phobius"/>
    </source>
</evidence>
<dbReference type="AlphaFoldDB" id="A0A9D4LK89"/>
<keyword evidence="1" id="KW-0472">Membrane</keyword>
<comment type="caution">
    <text evidence="2">The sequence shown here is derived from an EMBL/GenBank/DDBJ whole genome shotgun (WGS) entry which is preliminary data.</text>
</comment>
<dbReference type="EMBL" id="JAIWYP010000002">
    <property type="protein sequence ID" value="KAH3860108.1"/>
    <property type="molecule type" value="Genomic_DNA"/>
</dbReference>
<feature type="transmembrane region" description="Helical" evidence="1">
    <location>
        <begin position="39"/>
        <end position="61"/>
    </location>
</feature>
<accession>A0A9D4LK89</accession>
<reference evidence="2" key="2">
    <citation type="submission" date="2020-11" db="EMBL/GenBank/DDBJ databases">
        <authorList>
            <person name="McCartney M.A."/>
            <person name="Auch B."/>
            <person name="Kono T."/>
            <person name="Mallez S."/>
            <person name="Becker A."/>
            <person name="Gohl D.M."/>
            <person name="Silverstein K.A.T."/>
            <person name="Koren S."/>
            <person name="Bechman K.B."/>
            <person name="Herman A."/>
            <person name="Abrahante J.E."/>
            <person name="Garbe J."/>
        </authorList>
    </citation>
    <scope>NUCLEOTIDE SEQUENCE</scope>
    <source>
        <strain evidence="2">Duluth1</strain>
        <tissue evidence="2">Whole animal</tissue>
    </source>
</reference>
<name>A0A9D4LK89_DREPO</name>
<keyword evidence="1" id="KW-1133">Transmembrane helix</keyword>
<keyword evidence="1" id="KW-0812">Transmembrane</keyword>
<reference evidence="2" key="1">
    <citation type="journal article" date="2019" name="bioRxiv">
        <title>The Genome of the Zebra Mussel, Dreissena polymorpha: A Resource for Invasive Species Research.</title>
        <authorList>
            <person name="McCartney M.A."/>
            <person name="Auch B."/>
            <person name="Kono T."/>
            <person name="Mallez S."/>
            <person name="Zhang Y."/>
            <person name="Obille A."/>
            <person name="Becker A."/>
            <person name="Abrahante J.E."/>
            <person name="Garbe J."/>
            <person name="Badalamenti J.P."/>
            <person name="Herman A."/>
            <person name="Mangelson H."/>
            <person name="Liachko I."/>
            <person name="Sullivan S."/>
            <person name="Sone E.D."/>
            <person name="Koren S."/>
            <person name="Silverstein K.A.T."/>
            <person name="Beckman K.B."/>
            <person name="Gohl D.M."/>
        </authorList>
    </citation>
    <scope>NUCLEOTIDE SEQUENCE</scope>
    <source>
        <strain evidence="2">Duluth1</strain>
        <tissue evidence="2">Whole animal</tissue>
    </source>
</reference>
<protein>
    <submittedName>
        <fullName evidence="2">Uncharacterized protein</fullName>
    </submittedName>
</protein>
<evidence type="ECO:0000313" key="2">
    <source>
        <dbReference type="EMBL" id="KAH3860108.1"/>
    </source>
</evidence>
<organism evidence="2 3">
    <name type="scientific">Dreissena polymorpha</name>
    <name type="common">Zebra mussel</name>
    <name type="synonym">Mytilus polymorpha</name>
    <dbReference type="NCBI Taxonomy" id="45954"/>
    <lineage>
        <taxon>Eukaryota</taxon>
        <taxon>Metazoa</taxon>
        <taxon>Spiralia</taxon>
        <taxon>Lophotrochozoa</taxon>
        <taxon>Mollusca</taxon>
        <taxon>Bivalvia</taxon>
        <taxon>Autobranchia</taxon>
        <taxon>Heteroconchia</taxon>
        <taxon>Euheterodonta</taxon>
        <taxon>Imparidentia</taxon>
        <taxon>Neoheterodontei</taxon>
        <taxon>Myida</taxon>
        <taxon>Dreissenoidea</taxon>
        <taxon>Dreissenidae</taxon>
        <taxon>Dreissena</taxon>
    </lineage>
</organism>
<dbReference type="Proteomes" id="UP000828390">
    <property type="component" value="Unassembled WGS sequence"/>
</dbReference>
<proteinExistence type="predicted"/>
<evidence type="ECO:0000313" key="3">
    <source>
        <dbReference type="Proteomes" id="UP000828390"/>
    </source>
</evidence>
<sequence length="105" mass="11080">MPGNNYELEDVTVNDKSDINSLSGSAPRDRGMYISTAKAFILAFLAFAIAVGVGIIVHFAGPGSTFECKCTYPTTDSGSSSAAMQQCKDWAAAGNVEICKSDFDI</sequence>
<keyword evidence="3" id="KW-1185">Reference proteome</keyword>